<dbReference type="Proteomes" id="UP000187209">
    <property type="component" value="Unassembled WGS sequence"/>
</dbReference>
<keyword evidence="3" id="KW-1185">Reference proteome</keyword>
<dbReference type="SUPFAM" id="SSF117281">
    <property type="entry name" value="Kelch motif"/>
    <property type="match status" value="1"/>
</dbReference>
<name>A0A1R2BYP2_9CILI</name>
<accession>A0A1R2BYP2</accession>
<feature type="region of interest" description="Disordered" evidence="1">
    <location>
        <begin position="382"/>
        <end position="408"/>
    </location>
</feature>
<gene>
    <name evidence="2" type="ORF">SteCoe_17739</name>
</gene>
<protein>
    <submittedName>
        <fullName evidence="2">Uncharacterized protein</fullName>
    </submittedName>
</protein>
<organism evidence="2 3">
    <name type="scientific">Stentor coeruleus</name>
    <dbReference type="NCBI Taxonomy" id="5963"/>
    <lineage>
        <taxon>Eukaryota</taxon>
        <taxon>Sar</taxon>
        <taxon>Alveolata</taxon>
        <taxon>Ciliophora</taxon>
        <taxon>Postciliodesmatophora</taxon>
        <taxon>Heterotrichea</taxon>
        <taxon>Heterotrichida</taxon>
        <taxon>Stentoridae</taxon>
        <taxon>Stentor</taxon>
    </lineage>
</organism>
<feature type="compositionally biased region" description="Basic and acidic residues" evidence="1">
    <location>
        <begin position="315"/>
        <end position="352"/>
    </location>
</feature>
<feature type="compositionally biased region" description="Polar residues" evidence="1">
    <location>
        <begin position="304"/>
        <end position="314"/>
    </location>
</feature>
<feature type="region of interest" description="Disordered" evidence="1">
    <location>
        <begin position="298"/>
        <end position="361"/>
    </location>
</feature>
<dbReference type="Gene3D" id="2.120.10.80">
    <property type="entry name" value="Kelch-type beta propeller"/>
    <property type="match status" value="1"/>
</dbReference>
<sequence>MGNCTNASMNPHALQAIPDLYYLDRRNQQVLFISKNQSTKIDFSKTISFYENSSIIYLSASEFLIAGGRKPSQKLSKKVFRVNSLLKKTYIQPSLPFPAYGGNLIYNKGNIYLSSAITEQNGSDYPCPLLKYCLNEQTWEVCDVSDLHLNAKYSLNNILYSQSCLHDHKIFTMSGKLLSTGTLTRKIFSINLSNSSFRVNLEPFKLPEKFRNVRCCSTGKVFMICGEQVSADKSVIYTYSFETKTWKLLDEVLGLFSEIYPSLIISSKIVFLSYPYVVVRDLVKTHVFNFEEENKKQKGHLSVPSGSSDSVNRSKSFDVRQHAESEETKLKNLGDPLEKAPRQKSMHHEYEKVRRHNMKKSEKKITAKYLKCSAPFLPSNILGARSLNSSSSHSSSSESISSSNSSKT</sequence>
<dbReference type="EMBL" id="MPUH01000368">
    <property type="protein sequence ID" value="OMJ81745.1"/>
    <property type="molecule type" value="Genomic_DNA"/>
</dbReference>
<feature type="compositionally biased region" description="Low complexity" evidence="1">
    <location>
        <begin position="386"/>
        <end position="408"/>
    </location>
</feature>
<comment type="caution">
    <text evidence="2">The sequence shown here is derived from an EMBL/GenBank/DDBJ whole genome shotgun (WGS) entry which is preliminary data.</text>
</comment>
<dbReference type="AlphaFoldDB" id="A0A1R2BYP2"/>
<evidence type="ECO:0000313" key="3">
    <source>
        <dbReference type="Proteomes" id="UP000187209"/>
    </source>
</evidence>
<evidence type="ECO:0000313" key="2">
    <source>
        <dbReference type="EMBL" id="OMJ81745.1"/>
    </source>
</evidence>
<reference evidence="2 3" key="1">
    <citation type="submission" date="2016-11" db="EMBL/GenBank/DDBJ databases">
        <title>The macronuclear genome of Stentor coeruleus: a giant cell with tiny introns.</title>
        <authorList>
            <person name="Slabodnick M."/>
            <person name="Ruby J.G."/>
            <person name="Reiff S.B."/>
            <person name="Swart E.C."/>
            <person name="Gosai S."/>
            <person name="Prabakaran S."/>
            <person name="Witkowska E."/>
            <person name="Larue G.E."/>
            <person name="Fisher S."/>
            <person name="Freeman R.M."/>
            <person name="Gunawardena J."/>
            <person name="Chu W."/>
            <person name="Stover N.A."/>
            <person name="Gregory B.D."/>
            <person name="Nowacki M."/>
            <person name="Derisi J."/>
            <person name="Roy S.W."/>
            <person name="Marshall W.F."/>
            <person name="Sood P."/>
        </authorList>
    </citation>
    <scope>NUCLEOTIDE SEQUENCE [LARGE SCALE GENOMIC DNA]</scope>
    <source>
        <strain evidence="2">WM001</strain>
    </source>
</reference>
<proteinExistence type="predicted"/>
<evidence type="ECO:0000256" key="1">
    <source>
        <dbReference type="SAM" id="MobiDB-lite"/>
    </source>
</evidence>
<dbReference type="InterPro" id="IPR015915">
    <property type="entry name" value="Kelch-typ_b-propeller"/>
</dbReference>